<name>A0A699YRH1_HAELA</name>
<feature type="region of interest" description="Disordered" evidence="1">
    <location>
        <begin position="168"/>
        <end position="209"/>
    </location>
</feature>
<organism evidence="2 3">
    <name type="scientific">Haematococcus lacustris</name>
    <name type="common">Green alga</name>
    <name type="synonym">Haematococcus pluvialis</name>
    <dbReference type="NCBI Taxonomy" id="44745"/>
    <lineage>
        <taxon>Eukaryota</taxon>
        <taxon>Viridiplantae</taxon>
        <taxon>Chlorophyta</taxon>
        <taxon>core chlorophytes</taxon>
        <taxon>Chlorophyceae</taxon>
        <taxon>CS clade</taxon>
        <taxon>Chlamydomonadales</taxon>
        <taxon>Haematococcaceae</taxon>
        <taxon>Haematococcus</taxon>
    </lineage>
</organism>
<dbReference type="EMBL" id="BLLF01000443">
    <property type="protein sequence ID" value="GFH11865.1"/>
    <property type="molecule type" value="Genomic_DNA"/>
</dbReference>
<feature type="compositionally biased region" description="Basic residues" evidence="1">
    <location>
        <begin position="273"/>
        <end position="285"/>
    </location>
</feature>
<reference evidence="2 3" key="1">
    <citation type="submission" date="2020-02" db="EMBL/GenBank/DDBJ databases">
        <title>Draft genome sequence of Haematococcus lacustris strain NIES-144.</title>
        <authorList>
            <person name="Morimoto D."/>
            <person name="Nakagawa S."/>
            <person name="Yoshida T."/>
            <person name="Sawayama S."/>
        </authorList>
    </citation>
    <scope>NUCLEOTIDE SEQUENCE [LARGE SCALE GENOMIC DNA]</scope>
    <source>
        <strain evidence="2 3">NIES-144</strain>
    </source>
</reference>
<protein>
    <submittedName>
        <fullName evidence="2">Cytidyltransferase</fullName>
    </submittedName>
</protein>
<sequence>MAGSTSRGVQGLEACCRAASYLWGLARRAQVCQARRLRGELQHQPPGVTGGLAVPHWRRPGGQGPEPGTYAMCQLPQPQHITPHTLCHCHCCCSSWLCHHSGSSCLHSGHSAGLSRAGRGAIPKPRQPLLASSAGLRPRPEEGGSAAYALLQGRDSVQSELDLGVGWQVGDQGQPQDRQAGRAQPAWHCHRLPPPAASQAAVGLPPTQDPAIISETGLCVWRSGQRPELDFKTSPAFLSGALLPHCVPGPAGRQRHPSWPQQTGSRTSSNSQRGRRHRRSQSHTQ</sequence>
<dbReference type="AlphaFoldDB" id="A0A699YRH1"/>
<evidence type="ECO:0000313" key="2">
    <source>
        <dbReference type="EMBL" id="GFH11865.1"/>
    </source>
</evidence>
<gene>
    <name evidence="2" type="ORF">HaLaN_07439</name>
</gene>
<proteinExistence type="predicted"/>
<feature type="region of interest" description="Disordered" evidence="1">
    <location>
        <begin position="116"/>
        <end position="142"/>
    </location>
</feature>
<dbReference type="Proteomes" id="UP000485058">
    <property type="component" value="Unassembled WGS sequence"/>
</dbReference>
<keyword evidence="2" id="KW-0808">Transferase</keyword>
<dbReference type="GO" id="GO:0016740">
    <property type="term" value="F:transferase activity"/>
    <property type="evidence" value="ECO:0007669"/>
    <property type="project" value="UniProtKB-KW"/>
</dbReference>
<evidence type="ECO:0000313" key="3">
    <source>
        <dbReference type="Proteomes" id="UP000485058"/>
    </source>
</evidence>
<evidence type="ECO:0000256" key="1">
    <source>
        <dbReference type="SAM" id="MobiDB-lite"/>
    </source>
</evidence>
<accession>A0A699YRH1</accession>
<keyword evidence="3" id="KW-1185">Reference proteome</keyword>
<comment type="caution">
    <text evidence="2">The sequence shown here is derived from an EMBL/GenBank/DDBJ whole genome shotgun (WGS) entry which is preliminary data.</text>
</comment>
<feature type="region of interest" description="Disordered" evidence="1">
    <location>
        <begin position="247"/>
        <end position="285"/>
    </location>
</feature>